<dbReference type="VEuPathDB" id="TriTrypDB:Lsey_0001_0570"/>
<feature type="compositionally biased region" description="Polar residues" evidence="1">
    <location>
        <begin position="185"/>
        <end position="198"/>
    </location>
</feature>
<organism evidence="2 3">
    <name type="scientific">Leptomonas seymouri</name>
    <dbReference type="NCBI Taxonomy" id="5684"/>
    <lineage>
        <taxon>Eukaryota</taxon>
        <taxon>Discoba</taxon>
        <taxon>Euglenozoa</taxon>
        <taxon>Kinetoplastea</taxon>
        <taxon>Metakinetoplastina</taxon>
        <taxon>Trypanosomatida</taxon>
        <taxon>Trypanosomatidae</taxon>
        <taxon>Leishmaniinae</taxon>
        <taxon>Leptomonas</taxon>
    </lineage>
</organism>
<keyword evidence="3" id="KW-1185">Reference proteome</keyword>
<feature type="region of interest" description="Disordered" evidence="1">
    <location>
        <begin position="183"/>
        <end position="221"/>
    </location>
</feature>
<proteinExistence type="predicted"/>
<dbReference type="Proteomes" id="UP000038009">
    <property type="component" value="Unassembled WGS sequence"/>
</dbReference>
<feature type="region of interest" description="Disordered" evidence="1">
    <location>
        <begin position="107"/>
        <end position="126"/>
    </location>
</feature>
<dbReference type="AlphaFoldDB" id="A0A0N1IMP1"/>
<dbReference type="EMBL" id="LJSK01000001">
    <property type="protein sequence ID" value="KPI90824.1"/>
    <property type="molecule type" value="Genomic_DNA"/>
</dbReference>
<comment type="caution">
    <text evidence="2">The sequence shown here is derived from an EMBL/GenBank/DDBJ whole genome shotgun (WGS) entry which is preliminary data.</text>
</comment>
<dbReference type="OrthoDB" id="262896at2759"/>
<protein>
    <submittedName>
        <fullName evidence="2">Uncharacterized protein</fullName>
    </submittedName>
</protein>
<evidence type="ECO:0000256" key="1">
    <source>
        <dbReference type="SAM" id="MobiDB-lite"/>
    </source>
</evidence>
<name>A0A0N1IMP1_LEPSE</name>
<evidence type="ECO:0000313" key="2">
    <source>
        <dbReference type="EMBL" id="KPI90824.1"/>
    </source>
</evidence>
<gene>
    <name evidence="2" type="ORF">ABL78_0057</name>
</gene>
<accession>A0A0N1IMP1</accession>
<dbReference type="OMA" id="DLYWGDH"/>
<reference evidence="2 3" key="1">
    <citation type="journal article" date="2015" name="PLoS Pathog.">
        <title>Leptomonas seymouri: Adaptations to the Dixenous Life Cycle Analyzed by Genome Sequencing, Transcriptome Profiling and Co-infection with Leishmania donovani.</title>
        <authorList>
            <person name="Kraeva N."/>
            <person name="Butenko A."/>
            <person name="Hlavacova J."/>
            <person name="Kostygov A."/>
            <person name="Myskova J."/>
            <person name="Grybchuk D."/>
            <person name="Lestinova T."/>
            <person name="Votypka J."/>
            <person name="Volf P."/>
            <person name="Opperdoes F."/>
            <person name="Flegontov P."/>
            <person name="Lukes J."/>
            <person name="Yurchenko V."/>
        </authorList>
    </citation>
    <scope>NUCLEOTIDE SEQUENCE [LARGE SCALE GENOMIC DNA]</scope>
    <source>
        <strain evidence="2 3">ATCC 30220</strain>
    </source>
</reference>
<sequence>MDISKRRCFLNVYTYVDEEPRLLQLEPNVKFHNVLGRFDEAGDLYWQEQLIDPEATPASLGMPCGVDQANTLWFMPIASSYEWPSAIRDVSQRLPLVETTTAMRSLSSAAMRREEERSPRQGRAASLPAYFDATVNTPPRESRILATGNKSGGAVPATNPVPVVSWYSRPRLLSPAQPAEVTVSAVPQASRQGTASQEAQRRLPSPPIKATPYAPSGKSSCASKLPLDVPAAASATQYPVSLQHQQQQPPRSPPLDGVGTLLPTSHPRLLFAPKDDVRLGSLPVARPHVAETRRNKPILIDPAVLVDDLGPVELLQSELRRLQRDVQGLKSLQVEQRRTVNSNPHLYRGSAGAPRQKEVLHPSTGVVATSPSPIPASATADASVEELAMELHSKQMQQLYEQRRFYLTHSQVVS</sequence>
<evidence type="ECO:0000313" key="3">
    <source>
        <dbReference type="Proteomes" id="UP000038009"/>
    </source>
</evidence>